<evidence type="ECO:0000313" key="2">
    <source>
        <dbReference type="Proteomes" id="UP000033187"/>
    </source>
</evidence>
<dbReference type="KEGG" id="fiy:BN1229_v1_3605"/>
<accession>A0A0D6JKE5</accession>
<dbReference type="RefSeq" id="WP_046479309.1">
    <property type="nucleotide sequence ID" value="NZ_LN829118.1"/>
</dbReference>
<name>A0A0D6JKE5_9HYPH</name>
<dbReference type="KEGG" id="fil:BN1229_v1_3612"/>
<sequence length="154" mass="16697">MIKLLLAGVWVCAITLGASYFAHSWSAQPVPTTSEVTYFGGLDYVKPASISVPIIKAGVIEGYAIAQFVFTSPANLLAKMTVPAKVIFVDEAFKAIYANSNFDFLSNSKRDLDALTKTIAQNVNKRVAQEVVVEVMVESLNFVSKEQVRCQSAG</sequence>
<organism evidence="1 2">
    <name type="scientific">Candidatus Filomicrobium marinum</name>
    <dbReference type="NCBI Taxonomy" id="1608628"/>
    <lineage>
        <taxon>Bacteria</taxon>
        <taxon>Pseudomonadati</taxon>
        <taxon>Pseudomonadota</taxon>
        <taxon>Alphaproteobacteria</taxon>
        <taxon>Hyphomicrobiales</taxon>
        <taxon>Hyphomicrobiaceae</taxon>
        <taxon>Filomicrobium</taxon>
    </lineage>
</organism>
<keyword evidence="2" id="KW-1185">Reference proteome</keyword>
<gene>
    <name evidence="1" type="ORF">YBN1229_v1_3605</name>
</gene>
<dbReference type="EMBL" id="LN829119">
    <property type="protein sequence ID" value="CPR22172.1"/>
    <property type="molecule type" value="Genomic_DNA"/>
</dbReference>
<evidence type="ECO:0000313" key="1">
    <source>
        <dbReference type="EMBL" id="CPR22172.1"/>
    </source>
</evidence>
<dbReference type="OrthoDB" id="7847400at2"/>
<protein>
    <submittedName>
        <fullName evidence="1">Uncharacterized protein</fullName>
    </submittedName>
</protein>
<reference evidence="2" key="1">
    <citation type="submission" date="2015-02" db="EMBL/GenBank/DDBJ databases">
        <authorList>
            <person name="Chooi Y.-H."/>
        </authorList>
    </citation>
    <scope>NUCLEOTIDE SEQUENCE [LARGE SCALE GENOMIC DNA]</scope>
    <source>
        <strain evidence="2">strain Y</strain>
    </source>
</reference>
<proteinExistence type="predicted"/>
<dbReference type="Proteomes" id="UP000033187">
    <property type="component" value="Chromosome 1"/>
</dbReference>
<dbReference type="AlphaFoldDB" id="A0A0D6JKE5"/>